<dbReference type="PANTHER" id="PTHR35529">
    <property type="entry name" value="MANGANESE EFFLUX PUMP MNTP-RELATED"/>
    <property type="match status" value="1"/>
</dbReference>
<keyword evidence="3 8" id="KW-0812">Transmembrane</keyword>
<feature type="transmembrane region" description="Helical" evidence="8">
    <location>
        <begin position="166"/>
        <end position="183"/>
    </location>
</feature>
<dbReference type="Proteomes" id="UP000183190">
    <property type="component" value="Unassembled WGS sequence"/>
</dbReference>
<protein>
    <recommendedName>
        <fullName evidence="8">Putative manganese efflux pump MntP</fullName>
    </recommendedName>
</protein>
<reference evidence="9 10" key="1">
    <citation type="submission" date="2016-10" db="EMBL/GenBank/DDBJ databases">
        <authorList>
            <person name="de Groot N.N."/>
        </authorList>
    </citation>
    <scope>NUCLEOTIDE SEQUENCE [LARGE SCALE GENOMIC DNA]</scope>
    <source>
        <strain evidence="9 10">YAD2003</strain>
    </source>
</reference>
<proteinExistence type="inferred from homology"/>
<gene>
    <name evidence="8" type="primary">mntP</name>
    <name evidence="9" type="ORF">SAMN02910265_00172</name>
</gene>
<evidence type="ECO:0000256" key="5">
    <source>
        <dbReference type="ARBA" id="ARBA00023065"/>
    </source>
</evidence>
<keyword evidence="4 8" id="KW-1133">Transmembrane helix</keyword>
<dbReference type="Pfam" id="PF02659">
    <property type="entry name" value="Mntp"/>
    <property type="match status" value="1"/>
</dbReference>
<dbReference type="HAMAP" id="MF_01521">
    <property type="entry name" value="MntP_pump"/>
    <property type="match status" value="1"/>
</dbReference>
<feature type="transmembrane region" description="Helical" evidence="8">
    <location>
        <begin position="107"/>
        <end position="127"/>
    </location>
</feature>
<keyword evidence="7 8" id="KW-0464">Manganese</keyword>
<feature type="transmembrane region" description="Helical" evidence="8">
    <location>
        <begin position="68"/>
        <end position="86"/>
    </location>
</feature>
<dbReference type="InterPro" id="IPR022929">
    <property type="entry name" value="Put_MntP"/>
</dbReference>
<name>A0A1H6HUL7_RUMFL</name>
<organism evidence="9 10">
    <name type="scientific">Ruminococcus flavefaciens</name>
    <dbReference type="NCBI Taxonomy" id="1265"/>
    <lineage>
        <taxon>Bacteria</taxon>
        <taxon>Bacillati</taxon>
        <taxon>Bacillota</taxon>
        <taxon>Clostridia</taxon>
        <taxon>Eubacteriales</taxon>
        <taxon>Oscillospiraceae</taxon>
        <taxon>Ruminococcus</taxon>
    </lineage>
</organism>
<dbReference type="GO" id="GO:0005886">
    <property type="term" value="C:plasma membrane"/>
    <property type="evidence" value="ECO:0007669"/>
    <property type="project" value="UniProtKB-SubCell"/>
</dbReference>
<comment type="subcellular location">
    <subcellularLocation>
        <location evidence="8">Cell membrane</location>
        <topology evidence="8">Multi-pass membrane protein</topology>
    </subcellularLocation>
</comment>
<dbReference type="EMBL" id="FNWV01000001">
    <property type="protein sequence ID" value="SEH37842.1"/>
    <property type="molecule type" value="Genomic_DNA"/>
</dbReference>
<evidence type="ECO:0000313" key="9">
    <source>
        <dbReference type="EMBL" id="SEH37842.1"/>
    </source>
</evidence>
<comment type="function">
    <text evidence="8">Probably functions as a manganese efflux pump.</text>
</comment>
<keyword evidence="6 8" id="KW-0472">Membrane</keyword>
<sequence length="189" mass="20029">MTLTELLLISVGLAMDAFAVSVCKGLSMKKIDLKGGVITALFFGVFQGVMPAIGYFLGSRFANVISSFSHWVSFGLLAFIGGKMVFEAIKGDDEDESGKEYRLDIKELLLLAIATSIDALAVGIVFAAEKTDLFFSVTMIGVITFALSLAGVFIGHKFGSRYEKGAEIAGGFILIGIGVKLLLEGLGVI</sequence>
<evidence type="ECO:0000256" key="1">
    <source>
        <dbReference type="ARBA" id="ARBA00022448"/>
    </source>
</evidence>
<keyword evidence="5 8" id="KW-0406">Ion transport</keyword>
<evidence type="ECO:0000256" key="3">
    <source>
        <dbReference type="ARBA" id="ARBA00022692"/>
    </source>
</evidence>
<dbReference type="PANTHER" id="PTHR35529:SF1">
    <property type="entry name" value="MANGANESE EFFLUX PUMP MNTP-RELATED"/>
    <property type="match status" value="1"/>
</dbReference>
<feature type="transmembrane region" description="Helical" evidence="8">
    <location>
        <begin position="6"/>
        <end position="23"/>
    </location>
</feature>
<keyword evidence="1 8" id="KW-0813">Transport</keyword>
<dbReference type="GO" id="GO:0005384">
    <property type="term" value="F:manganese ion transmembrane transporter activity"/>
    <property type="evidence" value="ECO:0007669"/>
    <property type="project" value="UniProtKB-UniRule"/>
</dbReference>
<comment type="similarity">
    <text evidence="8">Belongs to the MntP (TC 9.B.29) family.</text>
</comment>
<evidence type="ECO:0000313" key="10">
    <source>
        <dbReference type="Proteomes" id="UP000183190"/>
    </source>
</evidence>
<dbReference type="AlphaFoldDB" id="A0A1H6HUL7"/>
<evidence type="ECO:0000256" key="8">
    <source>
        <dbReference type="HAMAP-Rule" id="MF_01521"/>
    </source>
</evidence>
<keyword evidence="2 8" id="KW-1003">Cell membrane</keyword>
<dbReference type="OrthoDB" id="9787346at2"/>
<evidence type="ECO:0000256" key="7">
    <source>
        <dbReference type="ARBA" id="ARBA00023211"/>
    </source>
</evidence>
<accession>A0A1H6HUL7</accession>
<evidence type="ECO:0000256" key="6">
    <source>
        <dbReference type="ARBA" id="ARBA00023136"/>
    </source>
</evidence>
<dbReference type="RefSeq" id="WP_074714024.1">
    <property type="nucleotide sequence ID" value="NZ_FNWV01000001.1"/>
</dbReference>
<feature type="transmembrane region" description="Helical" evidence="8">
    <location>
        <begin position="133"/>
        <end position="154"/>
    </location>
</feature>
<evidence type="ECO:0000256" key="2">
    <source>
        <dbReference type="ARBA" id="ARBA00022475"/>
    </source>
</evidence>
<feature type="transmembrane region" description="Helical" evidence="8">
    <location>
        <begin position="35"/>
        <end position="56"/>
    </location>
</feature>
<dbReference type="InterPro" id="IPR003810">
    <property type="entry name" value="Mntp/YtaF"/>
</dbReference>
<evidence type="ECO:0000256" key="4">
    <source>
        <dbReference type="ARBA" id="ARBA00022989"/>
    </source>
</evidence>